<evidence type="ECO:0000313" key="4">
    <source>
        <dbReference type="Proteomes" id="UP000051952"/>
    </source>
</evidence>
<dbReference type="GO" id="GO:0005737">
    <property type="term" value="C:cytoplasm"/>
    <property type="evidence" value="ECO:0007669"/>
    <property type="project" value="TreeGrafter"/>
</dbReference>
<dbReference type="OrthoDB" id="45518at2759"/>
<dbReference type="InterPro" id="IPR051498">
    <property type="entry name" value="Phosducin-like_chap/apop_reg"/>
</dbReference>
<dbReference type="Pfam" id="PF02114">
    <property type="entry name" value="Phosducin"/>
    <property type="match status" value="1"/>
</dbReference>
<name>A0A0S4J2X1_BODSA</name>
<dbReference type="EMBL" id="CYKH01000934">
    <property type="protein sequence ID" value="CUG69172.1"/>
    <property type="molecule type" value="Genomic_DNA"/>
</dbReference>
<dbReference type="Gene3D" id="3.40.30.10">
    <property type="entry name" value="Glutaredoxin"/>
    <property type="match status" value="1"/>
</dbReference>
<proteinExistence type="inferred from homology"/>
<keyword evidence="4" id="KW-1185">Reference proteome</keyword>
<gene>
    <name evidence="3" type="ORF">BSAL_83285</name>
</gene>
<evidence type="ECO:0000313" key="3">
    <source>
        <dbReference type="EMBL" id="CUG69172.1"/>
    </source>
</evidence>
<dbReference type="AlphaFoldDB" id="A0A0S4J2X1"/>
<dbReference type="InterPro" id="IPR024253">
    <property type="entry name" value="Phosducin_thioredoxin-like_dom"/>
</dbReference>
<dbReference type="InterPro" id="IPR036249">
    <property type="entry name" value="Thioredoxin-like_sf"/>
</dbReference>
<dbReference type="OMA" id="GETTEWD"/>
<dbReference type="Proteomes" id="UP000051952">
    <property type="component" value="Unassembled WGS sequence"/>
</dbReference>
<evidence type="ECO:0000256" key="1">
    <source>
        <dbReference type="ARBA" id="ARBA00009686"/>
    </source>
</evidence>
<dbReference type="VEuPathDB" id="TriTrypDB:BSAL_83285"/>
<dbReference type="PANTHER" id="PTHR45809">
    <property type="entry name" value="VIRAL IAP-ASSOCIATED FACTOR HOMOLOG"/>
    <property type="match status" value="1"/>
</dbReference>
<comment type="similarity">
    <text evidence="1">Belongs to the phosducin family.</text>
</comment>
<protein>
    <submittedName>
        <fullName evidence="3">Phosducin-like protein, putative</fullName>
    </submittedName>
</protein>
<dbReference type="SUPFAM" id="SSF52833">
    <property type="entry name" value="Thioredoxin-like"/>
    <property type="match status" value="1"/>
</dbReference>
<feature type="domain" description="Phosducin" evidence="2">
    <location>
        <begin position="83"/>
        <end position="201"/>
    </location>
</feature>
<dbReference type="GO" id="GO:0006457">
    <property type="term" value="P:protein folding"/>
    <property type="evidence" value="ECO:0007669"/>
    <property type="project" value="TreeGrafter"/>
</dbReference>
<dbReference type="PANTHER" id="PTHR45809:SF3">
    <property type="entry name" value="VIRAL IAP-ASSOCIATED FACTOR HOMOLOG"/>
    <property type="match status" value="1"/>
</dbReference>
<sequence length="253" mass="28567">MERNADGRIRTTEWEDIQYKHGNKVGKYTTHEGELLAQRVKDANPNILLKVYDANEEKVRDKLARGGYDVDPAVTVDPDDIDDSDDDDALAAFRNKRMAELQRVAQTNVFGVVRNISGAEYVQEITDSSQQCWVVGIMIAQGHEGCDALLKVLQLVAMKHRDVKFVSLLAKEAVAKMPDRLLPCVVFYHKGSLVNQLTEITVWEDSKRCVSVEAAERVLSRVGVIKSEEDDDEDEDDFQKQFALRSGDAIRRK</sequence>
<evidence type="ECO:0000259" key="2">
    <source>
        <dbReference type="Pfam" id="PF02114"/>
    </source>
</evidence>
<reference evidence="4" key="1">
    <citation type="submission" date="2015-09" db="EMBL/GenBank/DDBJ databases">
        <authorList>
            <consortium name="Pathogen Informatics"/>
        </authorList>
    </citation>
    <scope>NUCLEOTIDE SEQUENCE [LARGE SCALE GENOMIC DNA]</scope>
    <source>
        <strain evidence="4">Lake Konstanz</strain>
    </source>
</reference>
<organism evidence="3 4">
    <name type="scientific">Bodo saltans</name>
    <name type="common">Flagellated protozoan</name>
    <dbReference type="NCBI Taxonomy" id="75058"/>
    <lineage>
        <taxon>Eukaryota</taxon>
        <taxon>Discoba</taxon>
        <taxon>Euglenozoa</taxon>
        <taxon>Kinetoplastea</taxon>
        <taxon>Metakinetoplastina</taxon>
        <taxon>Eubodonida</taxon>
        <taxon>Bodonidae</taxon>
        <taxon>Bodo</taxon>
    </lineage>
</organism>
<accession>A0A0S4J2X1</accession>